<keyword evidence="2" id="KW-1133">Transmembrane helix</keyword>
<evidence type="ECO:0000313" key="5">
    <source>
        <dbReference type="Proteomes" id="UP001596504"/>
    </source>
</evidence>
<dbReference type="EMBL" id="JBHTCJ010000003">
    <property type="protein sequence ID" value="MFC7341421.1"/>
    <property type="molecule type" value="Genomic_DNA"/>
</dbReference>
<sequence>MRRIGRLLAGVAIGLSLLFTPPAAALAEAAPVTAVVAQQPAPEQPAQEETPAERKQRTAMGVAGLVLIGAVLLTRRMRKKPVLFVEWKKK</sequence>
<dbReference type="RefSeq" id="WP_380666253.1">
    <property type="nucleotide sequence ID" value="NZ_JBHTCJ010000003.1"/>
</dbReference>
<reference evidence="5" key="1">
    <citation type="journal article" date="2019" name="Int. J. Syst. Evol. Microbiol.">
        <title>The Global Catalogue of Microorganisms (GCM) 10K type strain sequencing project: providing services to taxonomists for standard genome sequencing and annotation.</title>
        <authorList>
            <consortium name="The Broad Institute Genomics Platform"/>
            <consortium name="The Broad Institute Genome Sequencing Center for Infectious Disease"/>
            <person name="Wu L."/>
            <person name="Ma J."/>
        </authorList>
    </citation>
    <scope>NUCLEOTIDE SEQUENCE [LARGE SCALE GENOMIC DNA]</scope>
    <source>
        <strain evidence="5">WLHS5</strain>
    </source>
</reference>
<dbReference type="Proteomes" id="UP001596504">
    <property type="component" value="Unassembled WGS sequence"/>
</dbReference>
<feature type="chain" id="PRO_5046361006" description="LPXTG cell wall anchor domain-containing protein" evidence="3">
    <location>
        <begin position="26"/>
        <end position="90"/>
    </location>
</feature>
<keyword evidence="5" id="KW-1185">Reference proteome</keyword>
<gene>
    <name evidence="4" type="ORF">ACFQRI_08340</name>
</gene>
<evidence type="ECO:0000256" key="3">
    <source>
        <dbReference type="SAM" id="SignalP"/>
    </source>
</evidence>
<name>A0ABW2LKV1_9PSEU</name>
<keyword evidence="2" id="KW-0812">Transmembrane</keyword>
<keyword evidence="2" id="KW-0472">Membrane</keyword>
<feature type="signal peptide" evidence="3">
    <location>
        <begin position="1"/>
        <end position="25"/>
    </location>
</feature>
<comment type="caution">
    <text evidence="4">The sequence shown here is derived from an EMBL/GenBank/DDBJ whole genome shotgun (WGS) entry which is preliminary data.</text>
</comment>
<accession>A0ABW2LKV1</accession>
<organism evidence="4 5">
    <name type="scientific">Saccharopolyspora griseoalba</name>
    <dbReference type="NCBI Taxonomy" id="1431848"/>
    <lineage>
        <taxon>Bacteria</taxon>
        <taxon>Bacillati</taxon>
        <taxon>Actinomycetota</taxon>
        <taxon>Actinomycetes</taxon>
        <taxon>Pseudonocardiales</taxon>
        <taxon>Pseudonocardiaceae</taxon>
        <taxon>Saccharopolyspora</taxon>
    </lineage>
</organism>
<evidence type="ECO:0000256" key="2">
    <source>
        <dbReference type="SAM" id="Phobius"/>
    </source>
</evidence>
<feature type="transmembrane region" description="Helical" evidence="2">
    <location>
        <begin position="58"/>
        <end position="74"/>
    </location>
</feature>
<feature type="compositionally biased region" description="Low complexity" evidence="1">
    <location>
        <begin position="37"/>
        <end position="49"/>
    </location>
</feature>
<evidence type="ECO:0000313" key="4">
    <source>
        <dbReference type="EMBL" id="MFC7341421.1"/>
    </source>
</evidence>
<evidence type="ECO:0008006" key="6">
    <source>
        <dbReference type="Google" id="ProtNLM"/>
    </source>
</evidence>
<protein>
    <recommendedName>
        <fullName evidence="6">LPXTG cell wall anchor domain-containing protein</fullName>
    </recommendedName>
</protein>
<evidence type="ECO:0000256" key="1">
    <source>
        <dbReference type="SAM" id="MobiDB-lite"/>
    </source>
</evidence>
<feature type="region of interest" description="Disordered" evidence="1">
    <location>
        <begin position="37"/>
        <end position="56"/>
    </location>
</feature>
<proteinExistence type="predicted"/>
<keyword evidence="3" id="KW-0732">Signal</keyword>